<dbReference type="RefSeq" id="WP_200824343.1">
    <property type="nucleotide sequence ID" value="NZ_FNVT01000009.1"/>
</dbReference>
<keyword evidence="3" id="KW-0732">Signal</keyword>
<dbReference type="InterPro" id="IPR029058">
    <property type="entry name" value="AB_hydrolase_fold"/>
</dbReference>
<gene>
    <name evidence="5" type="ORF">SAMN05444920_109301</name>
</gene>
<dbReference type="InterPro" id="IPR050309">
    <property type="entry name" value="Type-B_Carboxylest/Lipase"/>
</dbReference>
<organism evidence="5 6">
    <name type="scientific">Nonomuraea solani</name>
    <dbReference type="NCBI Taxonomy" id="1144553"/>
    <lineage>
        <taxon>Bacteria</taxon>
        <taxon>Bacillati</taxon>
        <taxon>Actinomycetota</taxon>
        <taxon>Actinomycetes</taxon>
        <taxon>Streptosporangiales</taxon>
        <taxon>Streptosporangiaceae</taxon>
        <taxon>Nonomuraea</taxon>
    </lineage>
</organism>
<keyword evidence="2 3" id="KW-0378">Hydrolase</keyword>
<keyword evidence="6" id="KW-1185">Reference proteome</keyword>
<evidence type="ECO:0000313" key="6">
    <source>
        <dbReference type="Proteomes" id="UP000236732"/>
    </source>
</evidence>
<feature type="domain" description="Carboxylesterase type B" evidence="4">
    <location>
        <begin position="28"/>
        <end position="528"/>
    </location>
</feature>
<dbReference type="InterPro" id="IPR019826">
    <property type="entry name" value="Carboxylesterase_B_AS"/>
</dbReference>
<dbReference type="EMBL" id="FNVT01000009">
    <property type="protein sequence ID" value="SEG96175.1"/>
    <property type="molecule type" value="Genomic_DNA"/>
</dbReference>
<name>A0A1H6EH70_9ACTN</name>
<dbReference type="Gene3D" id="3.40.50.1820">
    <property type="entry name" value="alpha/beta hydrolase"/>
    <property type="match status" value="1"/>
</dbReference>
<dbReference type="Pfam" id="PF00135">
    <property type="entry name" value="COesterase"/>
    <property type="match status" value="1"/>
</dbReference>
<evidence type="ECO:0000313" key="5">
    <source>
        <dbReference type="EMBL" id="SEG96175.1"/>
    </source>
</evidence>
<evidence type="ECO:0000256" key="3">
    <source>
        <dbReference type="RuleBase" id="RU361235"/>
    </source>
</evidence>
<reference evidence="5 6" key="1">
    <citation type="submission" date="2016-10" db="EMBL/GenBank/DDBJ databases">
        <authorList>
            <person name="de Groot N.N."/>
        </authorList>
    </citation>
    <scope>NUCLEOTIDE SEQUENCE [LARGE SCALE GENOMIC DNA]</scope>
    <source>
        <strain evidence="5 6">CGMCC 4.7037</strain>
    </source>
</reference>
<evidence type="ECO:0000256" key="2">
    <source>
        <dbReference type="ARBA" id="ARBA00022801"/>
    </source>
</evidence>
<feature type="signal peptide" evidence="3">
    <location>
        <begin position="1"/>
        <end position="24"/>
    </location>
</feature>
<dbReference type="SUPFAM" id="SSF53474">
    <property type="entry name" value="alpha/beta-Hydrolases"/>
    <property type="match status" value="1"/>
</dbReference>
<dbReference type="PANTHER" id="PTHR11559">
    <property type="entry name" value="CARBOXYLESTERASE"/>
    <property type="match status" value="1"/>
</dbReference>
<dbReference type="Proteomes" id="UP000236732">
    <property type="component" value="Unassembled WGS sequence"/>
</dbReference>
<sequence>MKILRFLASALAVALTATAAPAMAASDPAVVRTEAGQVRGTLKADHRLFQGIPYAAPPVGALRWGSPRPAAPWTGVREATRPGPSCPQDQDFIGDKPSVIEDCLYLNVTTPRHITGRLPVMVWIHGGGFLGGSGAIYGAQRLATQGEVIVVTFNYRLGALGFLAHPALNGGAARHGSGNFGIEDQQAVLRWVRANAAGFGGDPNNITIFGESAGGMSSCAHLTAPSSRGLFDRVIMMSGPCTLRWPWAAGPAGPQAETWRPKPRAQAQRQAIEIATAAGCGDPRTAAACLRAKPVPALLKAVGPHGLAPAYGGGGVLPDDPVRRLKSGQFARVPVMHGITRDEHVTFQVGFDAEAGPLTAKDYPAVLGTFLGLNEKQTAKVIRRYPLSDYRGSTSWAMAGTLTDWAWACPAAETNDLLSRHVPTYAYEFADRGAPWFKEAPPQDYPTGAYHAGELQYLFSGAYAGHALSPEQRQLSDQMIGYWTRFAHSGDPGWAKYRPADGQVLALAPGQEGIKNTDLAREHRCDFWKSVG</sequence>
<dbReference type="PROSITE" id="PS00122">
    <property type="entry name" value="CARBOXYLESTERASE_B_1"/>
    <property type="match status" value="1"/>
</dbReference>
<evidence type="ECO:0000256" key="1">
    <source>
        <dbReference type="ARBA" id="ARBA00005964"/>
    </source>
</evidence>
<evidence type="ECO:0000259" key="4">
    <source>
        <dbReference type="Pfam" id="PF00135"/>
    </source>
</evidence>
<protein>
    <recommendedName>
        <fullName evidence="3">Carboxylic ester hydrolase</fullName>
        <ecNumber evidence="3">3.1.1.-</ecNumber>
    </recommendedName>
</protein>
<dbReference type="GO" id="GO:0016787">
    <property type="term" value="F:hydrolase activity"/>
    <property type="evidence" value="ECO:0007669"/>
    <property type="project" value="UniProtKB-KW"/>
</dbReference>
<accession>A0A1H6EH70</accession>
<proteinExistence type="inferred from homology"/>
<feature type="chain" id="PRO_5009029645" description="Carboxylic ester hydrolase" evidence="3">
    <location>
        <begin position="25"/>
        <end position="532"/>
    </location>
</feature>
<dbReference type="InterPro" id="IPR002018">
    <property type="entry name" value="CarbesteraseB"/>
</dbReference>
<dbReference type="EC" id="3.1.1.-" evidence="3"/>
<dbReference type="AlphaFoldDB" id="A0A1H6EH70"/>
<comment type="similarity">
    <text evidence="1 3">Belongs to the type-B carboxylesterase/lipase family.</text>
</comment>